<dbReference type="RefSeq" id="WP_322414325.1">
    <property type="nucleotide sequence ID" value="NZ_CP139858.1"/>
</dbReference>
<reference evidence="1 2" key="1">
    <citation type="submission" date="2023-11" db="EMBL/GenBank/DDBJ databases">
        <authorList>
            <person name="Panchal A.K."/>
            <person name="Meaney J.S."/>
            <person name="Karas B.J."/>
            <person name="diCenzo G.C."/>
        </authorList>
    </citation>
    <scope>NUCLEOTIDE SEQUENCE [LARGE SCALE GENOMIC DNA]</scope>
    <source>
        <strain evidence="1 2">NZP2235</strain>
    </source>
</reference>
<evidence type="ECO:0000313" key="1">
    <source>
        <dbReference type="EMBL" id="WQB99532.1"/>
    </source>
</evidence>
<gene>
    <name evidence="1" type="ORF">U0R22_003713</name>
</gene>
<dbReference type="EMBL" id="CP139858">
    <property type="protein sequence ID" value="WQB99532.1"/>
    <property type="molecule type" value="Genomic_DNA"/>
</dbReference>
<name>A0ABZ0VPZ2_9HYPH</name>
<dbReference type="Proteomes" id="UP001322481">
    <property type="component" value="Chromosome"/>
</dbReference>
<protein>
    <submittedName>
        <fullName evidence="1">Uncharacterized protein</fullName>
    </submittedName>
</protein>
<evidence type="ECO:0000313" key="2">
    <source>
        <dbReference type="Proteomes" id="UP001322481"/>
    </source>
</evidence>
<organism evidence="1 2">
    <name type="scientific">Mesorhizobium huakuii</name>
    <dbReference type="NCBI Taxonomy" id="28104"/>
    <lineage>
        <taxon>Bacteria</taxon>
        <taxon>Pseudomonadati</taxon>
        <taxon>Pseudomonadota</taxon>
        <taxon>Alphaproteobacteria</taxon>
        <taxon>Hyphomicrobiales</taxon>
        <taxon>Phyllobacteriaceae</taxon>
        <taxon>Mesorhizobium</taxon>
    </lineage>
</organism>
<accession>A0ABZ0VPZ2</accession>
<keyword evidence="2" id="KW-1185">Reference proteome</keyword>
<sequence>MKSQDYLRQISIHLSHLYSFARQMNELDFAGSLTGEFRGMQDAGWTTTITAQEVFHEISSYFDKKDRPKAEMRIVLLLYCQLAEAGGVYETIKNMMGIVTSTPYLLWPFKDLVRVKQAPKRIIGPNANATFRDLATTAKAIGLSKLSELLESVFRDDIRNGISHADYVIWNDGLRLRKRNGGYADKLSFEEVSDAISRGVGFFQILNEIGRASVESFDPPKEIIGRFSANPPMPWTVSFDPKTGSFSISGSSPGPVITPEYERQVAINELLGGNVLAVFTKAETPFSKQVDDHILSTGFEPNNVAFGDDELAALIAKVTTSGLWDERAPHAVDGDVLLASPWGFRWIFGPKDFDSLLPEPILNFQFG</sequence>
<proteinExistence type="predicted"/>